<dbReference type="eggNOG" id="COG1020">
    <property type="taxonomic scope" value="Bacteria"/>
</dbReference>
<evidence type="ECO:0000259" key="4">
    <source>
        <dbReference type="PROSITE" id="PS50075"/>
    </source>
</evidence>
<dbReference type="UniPathway" id="UPA00011"/>
<dbReference type="NCBIfam" id="TIGR01733">
    <property type="entry name" value="AA-adenyl-dom"/>
    <property type="match status" value="1"/>
</dbReference>
<dbReference type="SUPFAM" id="SSF52777">
    <property type="entry name" value="CoA-dependent acyltransferases"/>
    <property type="match status" value="4"/>
</dbReference>
<dbReference type="Pfam" id="PF00668">
    <property type="entry name" value="Condensation"/>
    <property type="match status" value="2"/>
</dbReference>
<dbReference type="Gene3D" id="3.30.300.30">
    <property type="match status" value="1"/>
</dbReference>
<keyword evidence="2" id="KW-0596">Phosphopantetheine</keyword>
<feature type="domain" description="Carrier" evidence="4">
    <location>
        <begin position="955"/>
        <end position="1029"/>
    </location>
</feature>
<dbReference type="GO" id="GO:0044550">
    <property type="term" value="P:secondary metabolite biosynthetic process"/>
    <property type="evidence" value="ECO:0007669"/>
    <property type="project" value="TreeGrafter"/>
</dbReference>
<name>L7LDS2_9ACTN</name>
<dbReference type="InterPro" id="IPR010071">
    <property type="entry name" value="AA_adenyl_dom"/>
</dbReference>
<dbReference type="PROSITE" id="PS50075">
    <property type="entry name" value="CARRIER"/>
    <property type="match status" value="1"/>
</dbReference>
<dbReference type="Proteomes" id="UP000053405">
    <property type="component" value="Unassembled WGS sequence"/>
</dbReference>
<dbReference type="GO" id="GO:0031177">
    <property type="term" value="F:phosphopantetheine binding"/>
    <property type="evidence" value="ECO:0007669"/>
    <property type="project" value="InterPro"/>
</dbReference>
<dbReference type="InterPro" id="IPR045851">
    <property type="entry name" value="AMP-bd_C_sf"/>
</dbReference>
<dbReference type="InterPro" id="IPR023213">
    <property type="entry name" value="CAT-like_dom_sf"/>
</dbReference>
<dbReference type="GO" id="GO:0008610">
    <property type="term" value="P:lipid biosynthetic process"/>
    <property type="evidence" value="ECO:0007669"/>
    <property type="project" value="UniProtKB-ARBA"/>
</dbReference>
<dbReference type="RefSeq" id="WP_005943825.1">
    <property type="nucleotide sequence ID" value="NZ_ATVK01000068.1"/>
</dbReference>
<dbReference type="SUPFAM" id="SSF47336">
    <property type="entry name" value="ACP-like"/>
    <property type="match status" value="1"/>
</dbReference>
<dbReference type="GO" id="GO:0003824">
    <property type="term" value="F:catalytic activity"/>
    <property type="evidence" value="ECO:0007669"/>
    <property type="project" value="InterPro"/>
</dbReference>
<evidence type="ECO:0000313" key="5">
    <source>
        <dbReference type="EMBL" id="GAC58901.1"/>
    </source>
</evidence>
<evidence type="ECO:0000256" key="2">
    <source>
        <dbReference type="ARBA" id="ARBA00022450"/>
    </source>
</evidence>
<dbReference type="PANTHER" id="PTHR45527">
    <property type="entry name" value="NONRIBOSOMAL PEPTIDE SYNTHETASE"/>
    <property type="match status" value="1"/>
</dbReference>
<gene>
    <name evidence="5" type="ORF">GOHSU_58_00020</name>
</gene>
<dbReference type="Gene3D" id="3.30.559.30">
    <property type="entry name" value="Nonribosomal peptide synthetase, condensation domain"/>
    <property type="match status" value="2"/>
</dbReference>
<reference evidence="5 6" key="1">
    <citation type="submission" date="2012-12" db="EMBL/GenBank/DDBJ databases">
        <title>Whole genome shotgun sequence of Gordonia hirsuta NBRC 16056.</title>
        <authorList>
            <person name="Isaki-Nakamura S."/>
            <person name="Hosoyama A."/>
            <person name="Tsuchikane K."/>
            <person name="Katsumata H."/>
            <person name="Baba S."/>
            <person name="Yamazaki S."/>
            <person name="Fujita N."/>
        </authorList>
    </citation>
    <scope>NUCLEOTIDE SEQUENCE [LARGE SCALE GENOMIC DNA]</scope>
    <source>
        <strain evidence="5 6">NBRC 16056</strain>
    </source>
</reference>
<proteinExistence type="predicted"/>
<comment type="caution">
    <text evidence="5">The sequence shown here is derived from an EMBL/GenBank/DDBJ whole genome shotgun (WGS) entry which is preliminary data.</text>
</comment>
<keyword evidence="6" id="KW-1185">Reference proteome</keyword>
<dbReference type="Gene3D" id="2.30.38.10">
    <property type="entry name" value="Luciferase, Domain 3"/>
    <property type="match status" value="1"/>
</dbReference>
<dbReference type="SMART" id="SM00823">
    <property type="entry name" value="PKS_PP"/>
    <property type="match status" value="1"/>
</dbReference>
<dbReference type="STRING" id="1121927.GOHSU_58_00020"/>
<dbReference type="PANTHER" id="PTHR45527:SF1">
    <property type="entry name" value="FATTY ACID SYNTHASE"/>
    <property type="match status" value="1"/>
</dbReference>
<dbReference type="InterPro" id="IPR020806">
    <property type="entry name" value="PKS_PP-bd"/>
</dbReference>
<dbReference type="Pfam" id="PF00550">
    <property type="entry name" value="PP-binding"/>
    <property type="match status" value="1"/>
</dbReference>
<dbReference type="InterPro" id="IPR000873">
    <property type="entry name" value="AMP-dep_synth/lig_dom"/>
</dbReference>
<dbReference type="Gene3D" id="1.10.1200.10">
    <property type="entry name" value="ACP-like"/>
    <property type="match status" value="1"/>
</dbReference>
<dbReference type="EMBL" id="BANT01000058">
    <property type="protein sequence ID" value="GAC58901.1"/>
    <property type="molecule type" value="Genomic_DNA"/>
</dbReference>
<organism evidence="5 6">
    <name type="scientific">Gordonia hirsuta DSM 44140 = NBRC 16056</name>
    <dbReference type="NCBI Taxonomy" id="1121927"/>
    <lineage>
        <taxon>Bacteria</taxon>
        <taxon>Bacillati</taxon>
        <taxon>Actinomycetota</taxon>
        <taxon>Actinomycetes</taxon>
        <taxon>Mycobacteriales</taxon>
        <taxon>Gordoniaceae</taxon>
        <taxon>Gordonia</taxon>
    </lineage>
</organism>
<dbReference type="OrthoDB" id="2472181at2"/>
<dbReference type="Pfam" id="PF00501">
    <property type="entry name" value="AMP-binding"/>
    <property type="match status" value="1"/>
</dbReference>
<evidence type="ECO:0000256" key="1">
    <source>
        <dbReference type="ARBA" id="ARBA00001957"/>
    </source>
</evidence>
<dbReference type="InterPro" id="IPR009081">
    <property type="entry name" value="PP-bd_ACP"/>
</dbReference>
<evidence type="ECO:0000256" key="3">
    <source>
        <dbReference type="ARBA" id="ARBA00022553"/>
    </source>
</evidence>
<keyword evidence="3" id="KW-0597">Phosphoprotein</keyword>
<dbReference type="Gene3D" id="3.40.50.980">
    <property type="match status" value="2"/>
</dbReference>
<dbReference type="Gene3D" id="3.30.559.10">
    <property type="entry name" value="Chloramphenicol acetyltransferase-like domain"/>
    <property type="match status" value="2"/>
</dbReference>
<dbReference type="InterPro" id="IPR001242">
    <property type="entry name" value="Condensation_dom"/>
</dbReference>
<dbReference type="InterPro" id="IPR036736">
    <property type="entry name" value="ACP-like_sf"/>
</dbReference>
<dbReference type="SUPFAM" id="SSF56801">
    <property type="entry name" value="Acetyl-CoA synthetase-like"/>
    <property type="match status" value="1"/>
</dbReference>
<dbReference type="GO" id="GO:0043041">
    <property type="term" value="P:amino acid activation for nonribosomal peptide biosynthetic process"/>
    <property type="evidence" value="ECO:0007669"/>
    <property type="project" value="TreeGrafter"/>
</dbReference>
<comment type="cofactor">
    <cofactor evidence="1">
        <name>pantetheine 4'-phosphate</name>
        <dbReference type="ChEBI" id="CHEBI:47942"/>
    </cofactor>
</comment>
<dbReference type="InterPro" id="IPR006162">
    <property type="entry name" value="Ppantetheine_attach_site"/>
</dbReference>
<evidence type="ECO:0000313" key="6">
    <source>
        <dbReference type="Proteomes" id="UP000053405"/>
    </source>
</evidence>
<sequence>MSETTGTVAPDAPIELSLSQAALWFGQSLDPENTTFNVCDAVELSGPIDPELLVRAAHLAVTESDALTARIVPTPAGPRQLPGDFTLAPPPVLTLADGDLWPQVYTHIRQWTGTAHDATGAPGVAHWVLRHGGRTLWVLAAHHLLIDAYGLSLVFSRGADLYRRLAVGDPDPGRPLGSIRDVVAEDRAYLDSGACADDAAFWTPQSSASAQVAAAAQARAVRTARAPLAPIENNWAAGVTAAAAAHRARRTGQLHQTLGFLAMNRLGLAAARVPTSAVNLLPLALPTPPHIQIRELIESTAAAMRELSAHQRYRGRRIEQSTLTAGFARQVGTVVNVKPFATTLDFGGTPAVVHSLDRGPVQDYSVTVAVDPTGRPEVIVDADAELYDDSALADLIAELTAFIDDFLTESGRERTLATLGLLPAAEHAAVMDLGDGGPNPAGAVTTLELFDATTARRPDDIALVAHDAVLSYAELAERSHRLADVLADHGVGPETFVAVVAEASAAAVVAIHAVWRAGGAYVPVDPRYPADRIGQQLADCTPRVVLVGEADGPAVTALLPEGTVVLDLPPVTDPAPSPAPARRQAHYPAPGSAAYAIYTSGSTGRPKGVVVSQGSLSALLGAHQQHTVLGPHRRVLSTHTLSFDSSVSYLAWMCAGHTLHLIDRADVTTADLVVDYVREHRIDFVDAVPVLLDIYVRAGIVEPAAGRHVPEALSTGGEAFPPELWSTLARRPEITVFNLYGPTEGTVDSTFARVGDSVSPAIGVPTPGGRLFVLDAHLQPVAAGRTGELYLSGPQLARGYHHQPGLTAERFVASPFGAGQRMYRTGDLVRWNDSGGLDYLGRADDQVQLAGYRVEFGEVEALVTRAAHRIGRPLAHAVADIRTGSGGTRRLVCYVSGWIGDDFGPLREEVAARAPAHLVPAVFVPVPAVPLSPAGKTDRPALPDPWADRPADLIADDGSAESVLCTLFAELLDLPAVAPDDDFFSLGGDSIIAIQVTSRARAAGLTVTPRQIFTERTARALAATAASPVSAAVAVDPAQAYGAVPPTPLMRRVLRHSRLRGFVQGRVLSVPAGATVSLLDEALTAVAAAHPILTAHLDGETLQVPAAGQDTGFESTEHHLSADPGATPGADLVVRQLTGLAERAAAQMDPAHAPLLRALLVRDLPGTPATDALILLVHHLAVDGVSWRILTEDLRTAFAQAAAARAIRLESEGSSFREWTRALAQRAESADITGTAAQWEHPGATAGEVAVAPETLDPREHTAARVERLEVELPAEVPLTRLPALYNTGPTEILLGTLAAALTAVFGRSGDRRLFVDLEGHGREEGLVPGAELSRTVGWFTAFWPVPVDLPETGGFDLAGPGAVAALDAVIKQVKERLARPEYSGLEYGLLTELGPGARPRDPSPVLFNYLGRLTSGEGHTAFSALWPDRPLLVLRDPDMPASHPLEINAVAGGTGPADVLRVELSWVTGLVGAEQISAVVTAWTAILDRLAEAAERGELGGITPSDSLIGDLTQDEIEDFAAEFT</sequence>
<dbReference type="CDD" id="cd05930">
    <property type="entry name" value="A_NRPS"/>
    <property type="match status" value="1"/>
</dbReference>
<dbReference type="GO" id="GO:0005737">
    <property type="term" value="C:cytoplasm"/>
    <property type="evidence" value="ECO:0007669"/>
    <property type="project" value="TreeGrafter"/>
</dbReference>
<protein>
    <submittedName>
        <fullName evidence="5">Putative non-ribosomal peptide synthetase</fullName>
    </submittedName>
</protein>
<accession>L7LDS2</accession>
<dbReference type="PROSITE" id="PS00012">
    <property type="entry name" value="PHOSPHOPANTETHEINE"/>
    <property type="match status" value="1"/>
</dbReference>